<comment type="caution">
    <text evidence="3">The sequence shown here is derived from an EMBL/GenBank/DDBJ whole genome shotgun (WGS) entry which is preliminary data.</text>
</comment>
<keyword evidence="1" id="KW-0521">NADP</keyword>
<protein>
    <recommendedName>
        <fullName evidence="5">NmrA-like domain-containing protein</fullName>
    </recommendedName>
</protein>
<dbReference type="PANTHER" id="PTHR47706:SF9">
    <property type="entry name" value="NMRA-LIKE DOMAIN-CONTAINING PROTEIN-RELATED"/>
    <property type="match status" value="1"/>
</dbReference>
<reference evidence="3" key="1">
    <citation type="submission" date="2022-10" db="EMBL/GenBank/DDBJ databases">
        <title>Culturing micro-colonial fungi from biological soil crusts in the Mojave desert and describing Neophaeococcomyces mojavensis, and introducing the new genera and species Taxawa tesnikishii.</title>
        <authorList>
            <person name="Kurbessoian T."/>
            <person name="Stajich J.E."/>
        </authorList>
    </citation>
    <scope>NUCLEOTIDE SEQUENCE</scope>
    <source>
        <strain evidence="3">TK_1</strain>
    </source>
</reference>
<sequence>MTDTKLKNIAIVGAGVKWIIPNEFGGDNMNPDNPCLRTSFMVPKLAARKQIEDRDLKWIGVATNPWIEMSLMYGLFGINIADKTYTHYSGAGPFNSSSQEQVGRGMAALLSLPVTSSNSRASLEHYTNNFVYISSFLLTQKRLFEAVKQATDTSDAEWSIRESSIDQRISTAKDKFAQGDVYIGLDLMYCYYIGEGMGGDYEAKAQEDRKVLGIEEEDLVEVVRATVAPTNATNGTNGTHGTNGTNGA</sequence>
<evidence type="ECO:0000313" key="3">
    <source>
        <dbReference type="EMBL" id="KAJ9656508.1"/>
    </source>
</evidence>
<proteinExistence type="predicted"/>
<dbReference type="InterPro" id="IPR051609">
    <property type="entry name" value="NmrA/Isoflavone_reductase-like"/>
</dbReference>
<dbReference type="PANTHER" id="PTHR47706">
    <property type="entry name" value="NMRA-LIKE FAMILY PROTEIN"/>
    <property type="match status" value="1"/>
</dbReference>
<keyword evidence="2" id="KW-0560">Oxidoreductase</keyword>
<evidence type="ECO:0000313" key="4">
    <source>
        <dbReference type="Proteomes" id="UP001172684"/>
    </source>
</evidence>
<keyword evidence="4" id="KW-1185">Reference proteome</keyword>
<evidence type="ECO:0000256" key="2">
    <source>
        <dbReference type="ARBA" id="ARBA00023002"/>
    </source>
</evidence>
<name>A0ABQ9NFZ4_9PEZI</name>
<dbReference type="Gene3D" id="3.40.50.720">
    <property type="entry name" value="NAD(P)-binding Rossmann-like Domain"/>
    <property type="match status" value="1"/>
</dbReference>
<gene>
    <name evidence="3" type="ORF">H2201_008521</name>
</gene>
<dbReference type="EMBL" id="JAPDRL010000124">
    <property type="protein sequence ID" value="KAJ9656508.1"/>
    <property type="molecule type" value="Genomic_DNA"/>
</dbReference>
<organism evidence="3 4">
    <name type="scientific">Coniosporium apollinis</name>
    <dbReference type="NCBI Taxonomy" id="61459"/>
    <lineage>
        <taxon>Eukaryota</taxon>
        <taxon>Fungi</taxon>
        <taxon>Dikarya</taxon>
        <taxon>Ascomycota</taxon>
        <taxon>Pezizomycotina</taxon>
        <taxon>Dothideomycetes</taxon>
        <taxon>Dothideomycetes incertae sedis</taxon>
        <taxon>Coniosporium</taxon>
    </lineage>
</organism>
<evidence type="ECO:0008006" key="5">
    <source>
        <dbReference type="Google" id="ProtNLM"/>
    </source>
</evidence>
<dbReference type="Proteomes" id="UP001172684">
    <property type="component" value="Unassembled WGS sequence"/>
</dbReference>
<accession>A0ABQ9NFZ4</accession>
<dbReference type="Gene3D" id="3.90.25.10">
    <property type="entry name" value="UDP-galactose 4-epimerase, domain 1"/>
    <property type="match status" value="1"/>
</dbReference>
<evidence type="ECO:0000256" key="1">
    <source>
        <dbReference type="ARBA" id="ARBA00022857"/>
    </source>
</evidence>